<evidence type="ECO:0000313" key="3">
    <source>
        <dbReference type="Proteomes" id="UP000095464"/>
    </source>
</evidence>
<reference evidence="3" key="1">
    <citation type="submission" date="2015-11" db="EMBL/GenBank/DDBJ databases">
        <title>Genomic diversity of Staphylococcus saprophyticus strains from urinary tract infections, animal surfaces, and fermented foods.</title>
        <authorList>
            <person name="Wolfe B.E."/>
        </authorList>
    </citation>
    <scope>NUCLEOTIDE SEQUENCE [LARGE SCALE GENOMIC DNA]</scope>
    <source>
        <strain evidence="3">738_7</strain>
    </source>
</reference>
<dbReference type="KEGG" id="seqo:SE1039_03870"/>
<dbReference type="EMBL" id="JAMBQA010000005">
    <property type="protein sequence ID" value="MDG0846574.1"/>
    <property type="molecule type" value="Genomic_DNA"/>
</dbReference>
<dbReference type="Proteomes" id="UP001152422">
    <property type="component" value="Unassembled WGS sequence"/>
</dbReference>
<name>A0A1E5TI83_9STAP</name>
<keyword evidence="4" id="KW-1185">Reference proteome</keyword>
<evidence type="ECO:0000313" key="2">
    <source>
        <dbReference type="EMBL" id="OEK55498.1"/>
    </source>
</evidence>
<dbReference type="AlphaFoldDB" id="A0A1E5TI83"/>
<evidence type="ECO:0000313" key="1">
    <source>
        <dbReference type="EMBL" id="MDG0846574.1"/>
    </source>
</evidence>
<comment type="caution">
    <text evidence="1">The sequence shown here is derived from an EMBL/GenBank/DDBJ whole genome shotgun (WGS) entry which is preliminary data.</text>
</comment>
<protein>
    <submittedName>
        <fullName evidence="1">Uncharacterized protein</fullName>
    </submittedName>
</protein>
<dbReference type="EMBL" id="LNPX01000036">
    <property type="protein sequence ID" value="OEK55498.1"/>
    <property type="molecule type" value="Genomic_DNA"/>
</dbReference>
<gene>
    <name evidence="2" type="ORF">ASS94_07805</name>
    <name evidence="1" type="ORF">M4L89_10115</name>
</gene>
<dbReference type="RefSeq" id="WP_021339559.1">
    <property type="nucleotide sequence ID" value="NZ_CP013114.1"/>
</dbReference>
<sequence>MIDGKYADYKGETYKVVEIVGNELVLATEDEKALEHGFEAQTANQSAHTLYFKRIPRDDVDELYALFQEARYEGAVFDLYQDTEQQLYIGTEDQDKASSFGLDQTDEHYYSKYVTEDEIEKIIYRRHIE</sequence>
<evidence type="ECO:0000313" key="4">
    <source>
        <dbReference type="Proteomes" id="UP001152422"/>
    </source>
</evidence>
<proteinExistence type="predicted"/>
<reference evidence="2" key="2">
    <citation type="submission" date="2015-11" db="EMBL/GenBank/DDBJ databases">
        <authorList>
            <person name="Wolfe B.E."/>
        </authorList>
    </citation>
    <scope>NUCLEOTIDE SEQUENCE</scope>
    <source>
        <strain evidence="2">738_7</strain>
    </source>
</reference>
<reference evidence="1" key="3">
    <citation type="submission" date="2022-05" db="EMBL/GenBank/DDBJ databases">
        <title>Comparative genomics of Staphylococcus equorum isolates.</title>
        <authorList>
            <person name="Luelf R.H."/>
        </authorList>
    </citation>
    <scope>NUCLEOTIDE SEQUENCE</scope>
    <source>
        <strain evidence="1">TMW 2.2497</strain>
    </source>
</reference>
<dbReference type="Proteomes" id="UP000095464">
    <property type="component" value="Unassembled WGS sequence"/>
</dbReference>
<dbReference type="GeneID" id="69846709"/>
<accession>A0A1E5TI83</accession>
<organism evidence="1 4">
    <name type="scientific">Staphylococcus equorum</name>
    <dbReference type="NCBI Taxonomy" id="246432"/>
    <lineage>
        <taxon>Bacteria</taxon>
        <taxon>Bacillati</taxon>
        <taxon>Bacillota</taxon>
        <taxon>Bacilli</taxon>
        <taxon>Bacillales</taxon>
        <taxon>Staphylococcaceae</taxon>
        <taxon>Staphylococcus</taxon>
    </lineage>
</organism>